<dbReference type="EMBL" id="LSBI01000004">
    <property type="protein sequence ID" value="OAQ90828.1"/>
    <property type="molecule type" value="Genomic_DNA"/>
</dbReference>
<sequence length="279" mass="29281">MASSRPSIQESSAERQEGPPQGGPPSTSGTGLLNQRDVDALPLAGTTGADAGTSSGTIKVASQDHQGRCDGPPWSTWWPGCVRRPTTTGRAITTHSQSRTDGAAHGHCPCVRVRIPRCAARTRSLPPSLAPSFSTCLRETRRAASWQPSAATAESMHVVSGAGARRLFVNTVCKYLAVNHGVIVPIRVTSPTLNCQWRPATHFSVGREALVVGSVSPCCSVIPCPAVGSSAASRRLDPNPTEPWHGQSSFHSPTDMATVTHVGHEGSNLPGEAGYLGKR</sequence>
<dbReference type="EMBL" id="LSBH01000002">
    <property type="protein sequence ID" value="OAQ84041.1"/>
    <property type="molecule type" value="Genomic_DNA"/>
</dbReference>
<dbReference type="Proteomes" id="UP000078340">
    <property type="component" value="Unassembled WGS sequence"/>
</dbReference>
<feature type="compositionally biased region" description="Polar residues" evidence="1">
    <location>
        <begin position="1"/>
        <end position="11"/>
    </location>
</feature>
<proteinExistence type="predicted"/>
<name>A0A179H3G3_PURLI</name>
<comment type="caution">
    <text evidence="2">The sequence shown here is derived from an EMBL/GenBank/DDBJ whole genome shotgun (WGS) entry which is preliminary data.</text>
</comment>
<dbReference type="AlphaFoldDB" id="A0A179H3G3"/>
<dbReference type="Proteomes" id="UP000078240">
    <property type="component" value="Unassembled WGS sequence"/>
</dbReference>
<organism evidence="2 4">
    <name type="scientific">Purpureocillium lilacinum</name>
    <name type="common">Paecilomyces lilacinus</name>
    <dbReference type="NCBI Taxonomy" id="33203"/>
    <lineage>
        <taxon>Eukaryota</taxon>
        <taxon>Fungi</taxon>
        <taxon>Dikarya</taxon>
        <taxon>Ascomycota</taxon>
        <taxon>Pezizomycotina</taxon>
        <taxon>Sordariomycetes</taxon>
        <taxon>Hypocreomycetidae</taxon>
        <taxon>Hypocreales</taxon>
        <taxon>Ophiocordycipitaceae</taxon>
        <taxon>Purpureocillium</taxon>
    </lineage>
</organism>
<evidence type="ECO:0000313" key="2">
    <source>
        <dbReference type="EMBL" id="OAQ84041.1"/>
    </source>
</evidence>
<evidence type="ECO:0000256" key="1">
    <source>
        <dbReference type="SAM" id="MobiDB-lite"/>
    </source>
</evidence>
<gene>
    <name evidence="2" type="ORF">VFPBJ_02809</name>
    <name evidence="3" type="ORF">VFPFJ_04987</name>
</gene>
<reference evidence="2 4" key="1">
    <citation type="submission" date="2016-01" db="EMBL/GenBank/DDBJ databases">
        <title>Biosynthesis of antibiotic leucinostatins and their inhibition on Phytophthora in bio-control Purpureocillium lilacinum.</title>
        <authorList>
            <person name="Wang G."/>
            <person name="Liu Z."/>
            <person name="Lin R."/>
            <person name="Li E."/>
            <person name="Mao Z."/>
            <person name="Ling J."/>
            <person name="Yin W."/>
            <person name="Xie B."/>
        </authorList>
    </citation>
    <scope>NUCLEOTIDE SEQUENCE [LARGE SCALE GENOMIC DNA]</scope>
    <source>
        <strain evidence="2">PLBJ-1</strain>
        <strain evidence="3">PLFJ-1</strain>
    </source>
</reference>
<evidence type="ECO:0000313" key="3">
    <source>
        <dbReference type="EMBL" id="OAQ90828.1"/>
    </source>
</evidence>
<feature type="compositionally biased region" description="Polar residues" evidence="1">
    <location>
        <begin position="246"/>
        <end position="255"/>
    </location>
</feature>
<evidence type="ECO:0000313" key="4">
    <source>
        <dbReference type="Proteomes" id="UP000078240"/>
    </source>
</evidence>
<feature type="region of interest" description="Disordered" evidence="1">
    <location>
        <begin position="232"/>
        <end position="255"/>
    </location>
</feature>
<feature type="region of interest" description="Disordered" evidence="1">
    <location>
        <begin position="1"/>
        <end position="38"/>
    </location>
</feature>
<accession>A0A179H3G3</accession>
<feature type="region of interest" description="Disordered" evidence="1">
    <location>
        <begin position="260"/>
        <end position="279"/>
    </location>
</feature>
<protein>
    <submittedName>
        <fullName evidence="2">Uncharacterized protein</fullName>
    </submittedName>
</protein>